<dbReference type="GO" id="GO:0051287">
    <property type="term" value="F:NAD binding"/>
    <property type="evidence" value="ECO:0007669"/>
    <property type="project" value="InterPro"/>
</dbReference>
<comment type="pathway">
    <text evidence="3 14 15">Amino-acid biosynthesis; L-leucine biosynthesis; L-leucine from 3-methyl-2-oxobutanoate: step 3/4.</text>
</comment>
<comment type="subcellular location">
    <subcellularLocation>
        <location evidence="14">Cytoplasm</location>
    </subcellularLocation>
</comment>
<dbReference type="Gene3D" id="3.40.718.10">
    <property type="entry name" value="Isopropylmalate Dehydrogenase"/>
    <property type="match status" value="1"/>
</dbReference>
<dbReference type="PANTHER" id="PTHR42979">
    <property type="entry name" value="3-ISOPROPYLMALATE DEHYDROGENASE"/>
    <property type="match status" value="1"/>
</dbReference>
<dbReference type="GO" id="GO:0009098">
    <property type="term" value="P:L-leucine biosynthetic process"/>
    <property type="evidence" value="ECO:0007669"/>
    <property type="project" value="UniProtKB-UniRule"/>
</dbReference>
<evidence type="ECO:0000259" key="16">
    <source>
        <dbReference type="SMART" id="SM01329"/>
    </source>
</evidence>
<name>A0A7V2AZH0_RHOMR</name>
<dbReference type="InterPro" id="IPR004429">
    <property type="entry name" value="Isopropylmalate_DH"/>
</dbReference>
<gene>
    <name evidence="14 17" type="primary">leuB</name>
    <name evidence="17" type="ORF">ENO59_02985</name>
</gene>
<keyword evidence="11 14" id="KW-0520">NAD</keyword>
<evidence type="ECO:0000256" key="8">
    <source>
        <dbReference type="ARBA" id="ARBA00022723"/>
    </source>
</evidence>
<evidence type="ECO:0000256" key="1">
    <source>
        <dbReference type="ARBA" id="ARBA00000624"/>
    </source>
</evidence>
<evidence type="ECO:0000256" key="2">
    <source>
        <dbReference type="ARBA" id="ARBA00001936"/>
    </source>
</evidence>
<organism evidence="17">
    <name type="scientific">Rhodothermus marinus</name>
    <name type="common">Rhodothermus obamensis</name>
    <dbReference type="NCBI Taxonomy" id="29549"/>
    <lineage>
        <taxon>Bacteria</taxon>
        <taxon>Pseudomonadati</taxon>
        <taxon>Rhodothermota</taxon>
        <taxon>Rhodothermia</taxon>
        <taxon>Rhodothermales</taxon>
        <taxon>Rhodothermaceae</taxon>
        <taxon>Rhodothermus</taxon>
    </lineage>
</organism>
<feature type="binding site" evidence="14">
    <location>
        <position position="99"/>
    </location>
    <ligand>
        <name>substrate</name>
    </ligand>
</feature>
<evidence type="ECO:0000256" key="12">
    <source>
        <dbReference type="ARBA" id="ARBA00023211"/>
    </source>
</evidence>
<dbReference type="EC" id="1.1.1.85" evidence="14"/>
<accession>A0A7V2AZH0</accession>
<keyword evidence="9 14" id="KW-0460">Magnesium</keyword>
<dbReference type="InterPro" id="IPR024084">
    <property type="entry name" value="IsoPropMal-DH-like_dom"/>
</dbReference>
<feature type="binding site" evidence="14">
    <location>
        <position position="109"/>
    </location>
    <ligand>
        <name>substrate</name>
    </ligand>
</feature>
<dbReference type="HAMAP" id="MF_01033">
    <property type="entry name" value="LeuB_type1"/>
    <property type="match status" value="1"/>
</dbReference>
<dbReference type="NCBIfam" id="TIGR00169">
    <property type="entry name" value="leuB"/>
    <property type="match status" value="1"/>
</dbReference>
<evidence type="ECO:0000256" key="3">
    <source>
        <dbReference type="ARBA" id="ARBA00004762"/>
    </source>
</evidence>
<dbReference type="EMBL" id="DSGB01000003">
    <property type="protein sequence ID" value="HER95470.1"/>
    <property type="molecule type" value="Genomic_DNA"/>
</dbReference>
<feature type="domain" description="Isopropylmalate dehydrogenase-like" evidence="16">
    <location>
        <begin position="7"/>
        <end position="350"/>
    </location>
</feature>
<comment type="caution">
    <text evidence="17">The sequence shown here is derived from an EMBL/GenBank/DDBJ whole genome shotgun (WGS) entry which is preliminary data.</text>
</comment>
<dbReference type="PROSITE" id="PS00470">
    <property type="entry name" value="IDH_IMDH"/>
    <property type="match status" value="1"/>
</dbReference>
<evidence type="ECO:0000256" key="5">
    <source>
        <dbReference type="ARBA" id="ARBA00011738"/>
    </source>
</evidence>
<feature type="binding site" evidence="14">
    <location>
        <begin position="79"/>
        <end position="92"/>
    </location>
    <ligand>
        <name>NAD(+)</name>
        <dbReference type="ChEBI" id="CHEBI:57540"/>
    </ligand>
</feature>
<evidence type="ECO:0000256" key="9">
    <source>
        <dbReference type="ARBA" id="ARBA00022842"/>
    </source>
</evidence>
<comment type="cofactor">
    <cofactor evidence="2">
        <name>Mn(2+)</name>
        <dbReference type="ChEBI" id="CHEBI:29035"/>
    </cofactor>
</comment>
<dbReference type="UniPathway" id="UPA00048">
    <property type="reaction ID" value="UER00072"/>
</dbReference>
<comment type="cofactor">
    <cofactor evidence="14 15">
        <name>Mg(2+)</name>
        <dbReference type="ChEBI" id="CHEBI:18420"/>
    </cofactor>
    <cofactor evidence="14 15">
        <name>Mn(2+)</name>
        <dbReference type="ChEBI" id="CHEBI:29035"/>
    </cofactor>
    <text evidence="14 15">Binds 1 Mg(2+) or Mn(2+) ion per subunit.</text>
</comment>
<proteinExistence type="inferred from homology"/>
<keyword evidence="6 14" id="KW-0432">Leucine biosynthesis</keyword>
<evidence type="ECO:0000256" key="11">
    <source>
        <dbReference type="ARBA" id="ARBA00023027"/>
    </source>
</evidence>
<feature type="binding site" evidence="14">
    <location>
        <begin position="280"/>
        <end position="292"/>
    </location>
    <ligand>
        <name>NAD(+)</name>
        <dbReference type="ChEBI" id="CHEBI:57540"/>
    </ligand>
</feature>
<dbReference type="SMART" id="SM01329">
    <property type="entry name" value="Iso_dh"/>
    <property type="match status" value="1"/>
</dbReference>
<comment type="function">
    <text evidence="14 15">Catalyzes the oxidation of 3-carboxy-2-hydroxy-4-methylpentanoate (3-isopropylmalate) to 3-carboxy-4-methyl-2-oxopentanoate. The product decarboxylates to 4-methyl-2 oxopentanoate.</text>
</comment>
<protein>
    <recommendedName>
        <fullName evidence="14">3-isopropylmalate dehydrogenase</fullName>
        <ecNumber evidence="14">1.1.1.85</ecNumber>
    </recommendedName>
    <alternativeName>
        <fullName evidence="14">3-IPM-DH</fullName>
    </alternativeName>
    <alternativeName>
        <fullName evidence="14">Beta-IPM dehydrogenase</fullName>
        <shortName evidence="14">IMDH</shortName>
    </alternativeName>
</protein>
<comment type="similarity">
    <text evidence="4 14">Belongs to the isocitrate and isopropylmalate dehydrogenases family. LeuB type 1 subfamily.</text>
</comment>
<comment type="catalytic activity">
    <reaction evidence="1 14 15">
        <text>(2R,3S)-3-isopropylmalate + NAD(+) = 4-methyl-2-oxopentanoate + CO2 + NADH</text>
        <dbReference type="Rhea" id="RHEA:32271"/>
        <dbReference type="ChEBI" id="CHEBI:16526"/>
        <dbReference type="ChEBI" id="CHEBI:17865"/>
        <dbReference type="ChEBI" id="CHEBI:35121"/>
        <dbReference type="ChEBI" id="CHEBI:57540"/>
        <dbReference type="ChEBI" id="CHEBI:57945"/>
        <dbReference type="EC" id="1.1.1.85"/>
    </reaction>
</comment>
<keyword evidence="7 14" id="KW-0028">Amino-acid biosynthesis</keyword>
<dbReference type="SUPFAM" id="SSF53659">
    <property type="entry name" value="Isocitrate/Isopropylmalate dehydrogenase-like"/>
    <property type="match status" value="1"/>
</dbReference>
<keyword evidence="12 14" id="KW-0464">Manganese</keyword>
<sequence>MSTASYHIVVLPGDGIGPEVTQEAVRVLEAAAEALGFQVHMETHPVGGAAIEAFGDPLPEPVLAACLKADAVLLGAVGGPQWDNLDRSQRPEAGLLRLRKALEAYANLRPVEVPEALANASPLRPELVAGTNLLIVRELTGGIYFGEPRGRNGQMAWNTMRYTREEIERIARVAFQWAARRRGRVTSVDKANVLEVSQLWREVVSRVHREEFPELELEHLYVDNAAMQLVRNPRHFDVVVTGNLFGDILSDLAATLPGSLGLLPSASLGGRVGLFEPVHGSAPDLAGQGKANPMAAILSVAMLLEALGQDVAARLVRRAVDAALAEGVKTADLCRAGETPLSTEAVGRYVANFVRQQATVFT</sequence>
<evidence type="ECO:0000256" key="10">
    <source>
        <dbReference type="ARBA" id="ARBA00023002"/>
    </source>
</evidence>
<dbReference type="InterPro" id="IPR019818">
    <property type="entry name" value="IsoCit/isopropylmalate_DH_CS"/>
</dbReference>
<dbReference type="AlphaFoldDB" id="A0A7V2AZH0"/>
<feature type="binding site" evidence="14">
    <location>
        <position position="223"/>
    </location>
    <ligand>
        <name>substrate</name>
    </ligand>
</feature>
<dbReference type="FunFam" id="3.40.718.10:FF:000006">
    <property type="entry name" value="3-isopropylmalate dehydrogenase"/>
    <property type="match status" value="1"/>
</dbReference>
<keyword evidence="13 14" id="KW-0100">Branched-chain amino acid biosynthesis</keyword>
<dbReference type="GO" id="GO:0000287">
    <property type="term" value="F:magnesium ion binding"/>
    <property type="evidence" value="ECO:0007669"/>
    <property type="project" value="InterPro"/>
</dbReference>
<keyword evidence="10 14" id="KW-0560">Oxidoreductase</keyword>
<dbReference type="PANTHER" id="PTHR42979:SF1">
    <property type="entry name" value="3-ISOPROPYLMALATE DEHYDROGENASE"/>
    <property type="match status" value="1"/>
</dbReference>
<evidence type="ECO:0000256" key="4">
    <source>
        <dbReference type="ARBA" id="ARBA00008319"/>
    </source>
</evidence>
<reference evidence="17" key="1">
    <citation type="journal article" date="2020" name="mSystems">
        <title>Genome- and Community-Level Interaction Insights into Carbon Utilization and Element Cycling Functions of Hydrothermarchaeota in Hydrothermal Sediment.</title>
        <authorList>
            <person name="Zhou Z."/>
            <person name="Liu Y."/>
            <person name="Xu W."/>
            <person name="Pan J."/>
            <person name="Luo Z.H."/>
            <person name="Li M."/>
        </authorList>
    </citation>
    <scope>NUCLEOTIDE SEQUENCE [LARGE SCALE GENOMIC DNA]</scope>
    <source>
        <strain evidence="17">SpSt-143</strain>
    </source>
</reference>
<evidence type="ECO:0000256" key="6">
    <source>
        <dbReference type="ARBA" id="ARBA00022430"/>
    </source>
</evidence>
<dbReference type="GO" id="GO:0005829">
    <property type="term" value="C:cytosol"/>
    <property type="evidence" value="ECO:0007669"/>
    <property type="project" value="TreeGrafter"/>
</dbReference>
<comment type="subunit">
    <text evidence="5 14 15">Homodimer.</text>
</comment>
<evidence type="ECO:0000256" key="15">
    <source>
        <dbReference type="RuleBase" id="RU004445"/>
    </source>
</evidence>
<feature type="site" description="Important for catalysis" evidence="14">
    <location>
        <position position="144"/>
    </location>
</feature>
<dbReference type="Pfam" id="PF00180">
    <property type="entry name" value="Iso_dh"/>
    <property type="match status" value="1"/>
</dbReference>
<evidence type="ECO:0000256" key="7">
    <source>
        <dbReference type="ARBA" id="ARBA00022605"/>
    </source>
</evidence>
<feature type="binding site" evidence="14">
    <location>
        <position position="247"/>
    </location>
    <ligand>
        <name>Mg(2+)</name>
        <dbReference type="ChEBI" id="CHEBI:18420"/>
    </ligand>
</feature>
<evidence type="ECO:0000256" key="14">
    <source>
        <dbReference type="HAMAP-Rule" id="MF_01033"/>
    </source>
</evidence>
<keyword evidence="14" id="KW-0963">Cytoplasm</keyword>
<evidence type="ECO:0000313" key="17">
    <source>
        <dbReference type="EMBL" id="HER95470.1"/>
    </source>
</evidence>
<feature type="binding site" evidence="14">
    <location>
        <position position="137"/>
    </location>
    <ligand>
        <name>substrate</name>
    </ligand>
</feature>
<feature type="binding site" evidence="14">
    <location>
        <position position="223"/>
    </location>
    <ligand>
        <name>Mg(2+)</name>
        <dbReference type="ChEBI" id="CHEBI:18420"/>
    </ligand>
</feature>
<evidence type="ECO:0000256" key="13">
    <source>
        <dbReference type="ARBA" id="ARBA00023304"/>
    </source>
</evidence>
<feature type="binding site" evidence="14">
    <location>
        <position position="251"/>
    </location>
    <ligand>
        <name>Mg(2+)</name>
        <dbReference type="ChEBI" id="CHEBI:18420"/>
    </ligand>
</feature>
<keyword evidence="8 14" id="KW-0479">Metal-binding</keyword>
<dbReference type="GO" id="GO:0003862">
    <property type="term" value="F:3-isopropylmalate dehydrogenase activity"/>
    <property type="evidence" value="ECO:0007669"/>
    <property type="project" value="UniProtKB-UniRule"/>
</dbReference>
<feature type="site" description="Important for catalysis" evidence="14">
    <location>
        <position position="190"/>
    </location>
</feature>